<dbReference type="PANTHER" id="PTHR21716">
    <property type="entry name" value="TRANSMEMBRANE PROTEIN"/>
    <property type="match status" value="1"/>
</dbReference>
<comment type="subcellular location">
    <subcellularLocation>
        <location evidence="1">Membrane</location>
        <topology evidence="1">Multi-pass membrane protein</topology>
    </subcellularLocation>
</comment>
<feature type="transmembrane region" description="Helical" evidence="6">
    <location>
        <begin position="234"/>
        <end position="255"/>
    </location>
</feature>
<evidence type="ECO:0000256" key="5">
    <source>
        <dbReference type="ARBA" id="ARBA00023136"/>
    </source>
</evidence>
<feature type="transmembrane region" description="Helical" evidence="6">
    <location>
        <begin position="67"/>
        <end position="88"/>
    </location>
</feature>
<feature type="transmembrane region" description="Helical" evidence="6">
    <location>
        <begin position="207"/>
        <end position="228"/>
    </location>
</feature>
<gene>
    <name evidence="7" type="ORF">FKV42_11540</name>
</gene>
<evidence type="ECO:0000256" key="3">
    <source>
        <dbReference type="ARBA" id="ARBA00022692"/>
    </source>
</evidence>
<keyword evidence="8" id="KW-1185">Reference proteome</keyword>
<dbReference type="GO" id="GO:0016020">
    <property type="term" value="C:membrane"/>
    <property type="evidence" value="ECO:0007669"/>
    <property type="project" value="UniProtKB-SubCell"/>
</dbReference>
<dbReference type="PANTHER" id="PTHR21716:SF4">
    <property type="entry name" value="TRANSMEMBRANE PROTEIN 245"/>
    <property type="match status" value="1"/>
</dbReference>
<dbReference type="InterPro" id="IPR002549">
    <property type="entry name" value="AI-2E-like"/>
</dbReference>
<keyword evidence="5 6" id="KW-0472">Membrane</keyword>
<organism evidence="7 8">
    <name type="scientific">Methanolobus vulcani</name>
    <dbReference type="NCBI Taxonomy" id="38026"/>
    <lineage>
        <taxon>Archaea</taxon>
        <taxon>Methanobacteriati</taxon>
        <taxon>Methanobacteriota</taxon>
        <taxon>Stenosarchaea group</taxon>
        <taxon>Methanomicrobia</taxon>
        <taxon>Methanosarcinales</taxon>
        <taxon>Methanosarcinaceae</taxon>
        <taxon>Methanolobus</taxon>
    </lineage>
</organism>
<feature type="transmembrane region" description="Helical" evidence="6">
    <location>
        <begin position="267"/>
        <end position="284"/>
    </location>
</feature>
<proteinExistence type="inferred from homology"/>
<sequence length="366" mass="40158">MVNSETDGISRIIAAKWKIASFTVVLLLFLLFCYILFPLADGIVLGLVFAYIARPIFMKLRRFRKMGALIATLCIVVPVVFIIGSGIVEILRQIVWVFENQSYVVNTSLDLLRSIDIPAGYTDDVQQLVWDISTSILPLLGKIGIVSYARNLVMFGINLFLAIFLCYFLLADGDGLYRGILKVVPVDHKHDFECFVLHLDVILQGIFVGNASAALIVSVLSLIVFYAFGFTHVLALAALIFVASVIPMFAGYMVLLVLSAYRYLQQGLESASVFFIVASIVIYAPPELVLRPYLASIKSQIHPFLILVAFLGGGFVGGVAGFFLAPIVLGAIVAAYRVYINDNTAICSQMNLSVCKDDSENKGITE</sequence>
<comment type="similarity">
    <text evidence="2">Belongs to the autoinducer-2 exporter (AI-2E) (TC 2.A.86) family.</text>
</comment>
<dbReference type="OrthoDB" id="137390at2157"/>
<keyword evidence="4 6" id="KW-1133">Transmembrane helix</keyword>
<dbReference type="Pfam" id="PF01594">
    <property type="entry name" value="AI-2E_transport"/>
    <property type="match status" value="1"/>
</dbReference>
<evidence type="ECO:0000256" key="6">
    <source>
        <dbReference type="SAM" id="Phobius"/>
    </source>
</evidence>
<name>A0A7Z8KLV4_9EURY</name>
<comment type="caution">
    <text evidence="7">The sequence shown here is derived from an EMBL/GenBank/DDBJ whole genome shotgun (WGS) entry which is preliminary data.</text>
</comment>
<evidence type="ECO:0000256" key="1">
    <source>
        <dbReference type="ARBA" id="ARBA00004141"/>
    </source>
</evidence>
<evidence type="ECO:0000256" key="4">
    <source>
        <dbReference type="ARBA" id="ARBA00022989"/>
    </source>
</evidence>
<dbReference type="RefSeq" id="WP_154810466.1">
    <property type="nucleotide sequence ID" value="NZ_VIAQ01000019.1"/>
</dbReference>
<keyword evidence="3 6" id="KW-0812">Transmembrane</keyword>
<evidence type="ECO:0000313" key="7">
    <source>
        <dbReference type="EMBL" id="TQD23843.1"/>
    </source>
</evidence>
<evidence type="ECO:0000256" key="2">
    <source>
        <dbReference type="ARBA" id="ARBA00009773"/>
    </source>
</evidence>
<feature type="transmembrane region" description="Helical" evidence="6">
    <location>
        <begin position="148"/>
        <end position="170"/>
    </location>
</feature>
<dbReference type="AlphaFoldDB" id="A0A7Z8KLV4"/>
<accession>A0A7Z8KLV4</accession>
<feature type="transmembrane region" description="Helical" evidence="6">
    <location>
        <begin position="304"/>
        <end position="336"/>
    </location>
</feature>
<protein>
    <submittedName>
        <fullName evidence="7">AI-2E family transporter</fullName>
    </submittedName>
</protein>
<reference evidence="7 8" key="1">
    <citation type="submission" date="2019-06" db="EMBL/GenBank/DDBJ databases">
        <title>Draft genome sequence of Methanolobus vulcani B1d.</title>
        <authorList>
            <person name="Creighbaum A.J."/>
            <person name="Ticak T."/>
            <person name="Hariraju D."/>
            <person name="Arivett B.A."/>
            <person name="Ferguson D.J.Jr."/>
        </authorList>
    </citation>
    <scope>NUCLEOTIDE SEQUENCE [LARGE SCALE GENOMIC DNA]</scope>
    <source>
        <strain evidence="7 8">B1d</strain>
    </source>
</reference>
<feature type="transmembrane region" description="Helical" evidence="6">
    <location>
        <begin position="19"/>
        <end position="37"/>
    </location>
</feature>
<dbReference type="Proteomes" id="UP000319335">
    <property type="component" value="Unassembled WGS sequence"/>
</dbReference>
<evidence type="ECO:0000313" key="8">
    <source>
        <dbReference type="Proteomes" id="UP000319335"/>
    </source>
</evidence>
<dbReference type="EMBL" id="VIAQ01000019">
    <property type="protein sequence ID" value="TQD23843.1"/>
    <property type="molecule type" value="Genomic_DNA"/>
</dbReference>